<evidence type="ECO:0000256" key="2">
    <source>
        <dbReference type="ARBA" id="ARBA00011738"/>
    </source>
</evidence>
<dbReference type="GO" id="GO:0035870">
    <property type="term" value="F:dITP diphosphatase activity"/>
    <property type="evidence" value="ECO:0007669"/>
    <property type="project" value="UniProtKB-UniRule"/>
</dbReference>
<protein>
    <recommendedName>
        <fullName evidence="10">dITP/XTP pyrophosphatase</fullName>
        <ecNumber evidence="10">3.6.1.66</ecNumber>
    </recommendedName>
    <alternativeName>
        <fullName evidence="10">Non-canonical purine NTP pyrophosphatase</fullName>
    </alternativeName>
    <alternativeName>
        <fullName evidence="10">Non-standard purine NTP pyrophosphatase</fullName>
    </alternativeName>
    <alternativeName>
        <fullName evidence="10">Nucleoside-triphosphate diphosphatase</fullName>
    </alternativeName>
    <alternativeName>
        <fullName evidence="10">Nucleoside-triphosphate pyrophosphatase</fullName>
        <shortName evidence="10">NTPase</shortName>
    </alternativeName>
</protein>
<dbReference type="HAMAP" id="MF_01405">
    <property type="entry name" value="Non_canon_purine_NTPase"/>
    <property type="match status" value="1"/>
</dbReference>
<comment type="subunit">
    <text evidence="2 10">Homodimer.</text>
</comment>
<evidence type="ECO:0000256" key="5">
    <source>
        <dbReference type="ARBA" id="ARBA00022801"/>
    </source>
</evidence>
<dbReference type="GO" id="GO:0009146">
    <property type="term" value="P:purine nucleoside triphosphate catabolic process"/>
    <property type="evidence" value="ECO:0007669"/>
    <property type="project" value="UniProtKB-UniRule"/>
</dbReference>
<dbReference type="EC" id="3.6.1.66" evidence="10"/>
<keyword evidence="3 10" id="KW-0479">Metal-binding</keyword>
<dbReference type="GO" id="GO:0017111">
    <property type="term" value="F:ribonucleoside triphosphate phosphatase activity"/>
    <property type="evidence" value="ECO:0007669"/>
    <property type="project" value="InterPro"/>
</dbReference>
<evidence type="ECO:0000256" key="9">
    <source>
        <dbReference type="ARBA" id="ARBA00052017"/>
    </source>
</evidence>
<evidence type="ECO:0000313" key="13">
    <source>
        <dbReference type="Proteomes" id="UP000321764"/>
    </source>
</evidence>
<dbReference type="PANTHER" id="PTHR11067:SF9">
    <property type="entry name" value="INOSINE TRIPHOSPHATE PYROPHOSPHATASE"/>
    <property type="match status" value="1"/>
</dbReference>
<reference evidence="12 13" key="1">
    <citation type="submission" date="2019-07" db="EMBL/GenBank/DDBJ databases">
        <title>Reinekea sp. strain SSH23 genome sequencing and assembly.</title>
        <authorList>
            <person name="Kim I."/>
        </authorList>
    </citation>
    <scope>NUCLEOTIDE SEQUENCE [LARGE SCALE GENOMIC DNA]</scope>
    <source>
        <strain evidence="12 13">SSH23</strain>
    </source>
</reference>
<dbReference type="RefSeq" id="WP_147714931.1">
    <property type="nucleotide sequence ID" value="NZ_VKAD01000003.1"/>
</dbReference>
<keyword evidence="6 10" id="KW-0460">Magnesium</keyword>
<keyword evidence="5 10" id="KW-0378">Hydrolase</keyword>
<dbReference type="Proteomes" id="UP000321764">
    <property type="component" value="Unassembled WGS sequence"/>
</dbReference>
<organism evidence="12 13">
    <name type="scientific">Reinekea thalattae</name>
    <dbReference type="NCBI Taxonomy" id="2593301"/>
    <lineage>
        <taxon>Bacteria</taxon>
        <taxon>Pseudomonadati</taxon>
        <taxon>Pseudomonadota</taxon>
        <taxon>Gammaproteobacteria</taxon>
        <taxon>Oceanospirillales</taxon>
        <taxon>Saccharospirillaceae</taxon>
        <taxon>Reinekea</taxon>
    </lineage>
</organism>
<dbReference type="GO" id="GO:0046872">
    <property type="term" value="F:metal ion binding"/>
    <property type="evidence" value="ECO:0007669"/>
    <property type="project" value="UniProtKB-KW"/>
</dbReference>
<comment type="function">
    <text evidence="10">Pyrophosphatase that catalyzes the hydrolysis of nucleoside triphosphates to their monophosphate derivatives, with a high preference for the non-canonical purine nucleotides XTP (xanthosine triphosphate), dITP (deoxyinosine triphosphate) and ITP. Seems to function as a house-cleaning enzyme that removes non-canonical purine nucleotides from the nucleotide pool, thus preventing their incorporation into DNA/RNA and avoiding chromosomal lesions.</text>
</comment>
<feature type="binding site" evidence="10">
    <location>
        <begin position="188"/>
        <end position="189"/>
    </location>
    <ligand>
        <name>substrate</name>
    </ligand>
</feature>
<comment type="cofactor">
    <cofactor evidence="10">
        <name>Mg(2+)</name>
        <dbReference type="ChEBI" id="CHEBI:18420"/>
    </cofactor>
    <text evidence="10">Binds 1 Mg(2+) ion per subunit.</text>
</comment>
<dbReference type="OrthoDB" id="9807456at2"/>
<dbReference type="GO" id="GO:0000166">
    <property type="term" value="F:nucleotide binding"/>
    <property type="evidence" value="ECO:0007669"/>
    <property type="project" value="UniProtKB-KW"/>
</dbReference>
<dbReference type="InterPro" id="IPR029001">
    <property type="entry name" value="ITPase-like_fam"/>
</dbReference>
<comment type="caution">
    <text evidence="10">Lacks conserved residue(s) required for the propagation of feature annotation.</text>
</comment>
<feature type="binding site" evidence="10">
    <location>
        <position position="73"/>
    </location>
    <ligand>
        <name>substrate</name>
    </ligand>
</feature>
<dbReference type="InterPro" id="IPR002637">
    <property type="entry name" value="RdgB/HAM1"/>
</dbReference>
<evidence type="ECO:0000313" key="12">
    <source>
        <dbReference type="EMBL" id="TXR51435.1"/>
    </source>
</evidence>
<feature type="binding site" evidence="10">
    <location>
        <position position="183"/>
    </location>
    <ligand>
        <name>substrate</name>
    </ligand>
</feature>
<keyword evidence="4 10" id="KW-0547">Nucleotide-binding</keyword>
<keyword evidence="7 10" id="KW-0546">Nucleotide metabolism</keyword>
<dbReference type="FunFam" id="3.90.950.10:FF:000001">
    <property type="entry name" value="dITP/XTP pyrophosphatase"/>
    <property type="match status" value="1"/>
</dbReference>
<comment type="catalytic activity">
    <reaction evidence="9 10">
        <text>XTP + H2O = XMP + diphosphate + H(+)</text>
        <dbReference type="Rhea" id="RHEA:28610"/>
        <dbReference type="ChEBI" id="CHEBI:15377"/>
        <dbReference type="ChEBI" id="CHEBI:15378"/>
        <dbReference type="ChEBI" id="CHEBI:33019"/>
        <dbReference type="ChEBI" id="CHEBI:57464"/>
        <dbReference type="ChEBI" id="CHEBI:61314"/>
        <dbReference type="EC" id="3.6.1.66"/>
    </reaction>
</comment>
<evidence type="ECO:0000256" key="11">
    <source>
        <dbReference type="RuleBase" id="RU003781"/>
    </source>
</evidence>
<comment type="caution">
    <text evidence="12">The sequence shown here is derived from an EMBL/GenBank/DDBJ whole genome shotgun (WGS) entry which is preliminary data.</text>
</comment>
<dbReference type="SUPFAM" id="SSF52972">
    <property type="entry name" value="ITPase-like"/>
    <property type="match status" value="1"/>
</dbReference>
<dbReference type="NCBIfam" id="TIGR00042">
    <property type="entry name" value="RdgB/HAM1 family non-canonical purine NTP pyrophosphatase"/>
    <property type="match status" value="1"/>
</dbReference>
<comment type="catalytic activity">
    <reaction evidence="10">
        <text>ITP + H2O = IMP + diphosphate + H(+)</text>
        <dbReference type="Rhea" id="RHEA:29399"/>
        <dbReference type="ChEBI" id="CHEBI:15377"/>
        <dbReference type="ChEBI" id="CHEBI:15378"/>
        <dbReference type="ChEBI" id="CHEBI:33019"/>
        <dbReference type="ChEBI" id="CHEBI:58053"/>
        <dbReference type="ChEBI" id="CHEBI:61402"/>
        <dbReference type="EC" id="3.6.1.66"/>
    </reaction>
</comment>
<proteinExistence type="inferred from homology"/>
<feature type="binding site" evidence="10">
    <location>
        <begin position="11"/>
        <end position="16"/>
    </location>
    <ligand>
        <name>substrate</name>
    </ligand>
</feature>
<comment type="catalytic activity">
    <reaction evidence="8 10">
        <text>dITP + H2O = dIMP + diphosphate + H(+)</text>
        <dbReference type="Rhea" id="RHEA:28342"/>
        <dbReference type="ChEBI" id="CHEBI:15377"/>
        <dbReference type="ChEBI" id="CHEBI:15378"/>
        <dbReference type="ChEBI" id="CHEBI:33019"/>
        <dbReference type="ChEBI" id="CHEBI:61194"/>
        <dbReference type="ChEBI" id="CHEBI:61382"/>
        <dbReference type="EC" id="3.6.1.66"/>
    </reaction>
</comment>
<evidence type="ECO:0000256" key="10">
    <source>
        <dbReference type="HAMAP-Rule" id="MF_01405"/>
    </source>
</evidence>
<evidence type="ECO:0000256" key="3">
    <source>
        <dbReference type="ARBA" id="ARBA00022723"/>
    </source>
</evidence>
<gene>
    <name evidence="12" type="primary">rdgB</name>
    <name evidence="12" type="ORF">FME95_12995</name>
</gene>
<feature type="binding site" evidence="10">
    <location>
        <position position="72"/>
    </location>
    <ligand>
        <name>Mg(2+)</name>
        <dbReference type="ChEBI" id="CHEBI:18420"/>
    </ligand>
</feature>
<dbReference type="PANTHER" id="PTHR11067">
    <property type="entry name" value="INOSINE TRIPHOSPHATE PYROPHOSPHATASE/HAM1 PROTEIN"/>
    <property type="match status" value="1"/>
</dbReference>
<evidence type="ECO:0000256" key="4">
    <source>
        <dbReference type="ARBA" id="ARBA00022741"/>
    </source>
</evidence>
<sequence>MYCQRQWVLASNNAGKLKEFNELLAPMNIEIKAQREFGVEDAVEDGLSFIENAIIKARHAAKATGLPALSDDSGLEVDFLKGAPGIYSARYSQMNGGEAGDLANLNLVLEQMKGVAPEQRIARFHCVLAFVRHELDPTPIIIQGTWQGTLLEAARGENGFGYDPIFWVESEQCSSAELSKERKNQLSHRGQAVRQFKAKMETLL</sequence>
<evidence type="ECO:0000256" key="8">
    <source>
        <dbReference type="ARBA" id="ARBA00051875"/>
    </source>
</evidence>
<dbReference type="CDD" id="cd00515">
    <property type="entry name" value="HAM1"/>
    <property type="match status" value="1"/>
</dbReference>
<dbReference type="GO" id="GO:0036222">
    <property type="term" value="F:XTP diphosphatase activity"/>
    <property type="evidence" value="ECO:0007669"/>
    <property type="project" value="UniProtKB-UniRule"/>
</dbReference>
<evidence type="ECO:0000256" key="1">
    <source>
        <dbReference type="ARBA" id="ARBA00008023"/>
    </source>
</evidence>
<dbReference type="InterPro" id="IPR020922">
    <property type="entry name" value="dITP/XTP_pyrophosphatase"/>
</dbReference>
<feature type="binding site" evidence="10">
    <location>
        <begin position="160"/>
        <end position="163"/>
    </location>
    <ligand>
        <name>substrate</name>
    </ligand>
</feature>
<evidence type="ECO:0000256" key="7">
    <source>
        <dbReference type="ARBA" id="ARBA00023080"/>
    </source>
</evidence>
<name>A0A5C8YZZ0_9GAMM</name>
<comment type="similarity">
    <text evidence="1 10 11">Belongs to the HAM1 NTPase family.</text>
</comment>
<dbReference type="EMBL" id="VKAD01000003">
    <property type="protein sequence ID" value="TXR51435.1"/>
    <property type="molecule type" value="Genomic_DNA"/>
</dbReference>
<dbReference type="AlphaFoldDB" id="A0A5C8YZZ0"/>
<keyword evidence="13" id="KW-1185">Reference proteome</keyword>
<dbReference type="GO" id="GO:0005829">
    <property type="term" value="C:cytosol"/>
    <property type="evidence" value="ECO:0007669"/>
    <property type="project" value="TreeGrafter"/>
</dbReference>
<dbReference type="GO" id="GO:0009117">
    <property type="term" value="P:nucleotide metabolic process"/>
    <property type="evidence" value="ECO:0007669"/>
    <property type="project" value="UniProtKB-KW"/>
</dbReference>
<dbReference type="GO" id="GO:0036220">
    <property type="term" value="F:ITP diphosphatase activity"/>
    <property type="evidence" value="ECO:0007669"/>
    <property type="project" value="UniProtKB-UniRule"/>
</dbReference>
<feature type="active site" description="Proton acceptor" evidence="10">
    <location>
        <position position="72"/>
    </location>
</feature>
<dbReference type="Pfam" id="PF01725">
    <property type="entry name" value="Ham1p_like"/>
    <property type="match status" value="1"/>
</dbReference>
<dbReference type="Gene3D" id="3.90.950.10">
    <property type="match status" value="1"/>
</dbReference>
<accession>A0A5C8YZZ0</accession>
<evidence type="ECO:0000256" key="6">
    <source>
        <dbReference type="ARBA" id="ARBA00022842"/>
    </source>
</evidence>